<dbReference type="PANTHER" id="PTHR47958">
    <property type="entry name" value="ATP-DEPENDENT RNA HELICASE DBP3"/>
    <property type="match status" value="1"/>
</dbReference>
<organism evidence="2 3">
    <name type="scientific">Perkinsus olseni</name>
    <name type="common">Perkinsus atlanticus</name>
    <dbReference type="NCBI Taxonomy" id="32597"/>
    <lineage>
        <taxon>Eukaryota</taxon>
        <taxon>Sar</taxon>
        <taxon>Alveolata</taxon>
        <taxon>Perkinsozoa</taxon>
        <taxon>Perkinsea</taxon>
        <taxon>Perkinsida</taxon>
        <taxon>Perkinsidae</taxon>
        <taxon>Perkinsus</taxon>
    </lineage>
</organism>
<dbReference type="AlphaFoldDB" id="A0A7J6T0J4"/>
<dbReference type="SMART" id="SM00490">
    <property type="entry name" value="HELICc"/>
    <property type="match status" value="1"/>
</dbReference>
<dbReference type="SUPFAM" id="SSF52540">
    <property type="entry name" value="P-loop containing nucleoside triphosphate hydrolases"/>
    <property type="match status" value="1"/>
</dbReference>
<dbReference type="Gene3D" id="3.40.50.300">
    <property type="entry name" value="P-loop containing nucleotide triphosphate hydrolases"/>
    <property type="match status" value="1"/>
</dbReference>
<evidence type="ECO:0000313" key="2">
    <source>
        <dbReference type="EMBL" id="KAF4737966.1"/>
    </source>
</evidence>
<name>A0A7J6T0J4_PEROL</name>
<sequence length="118" mass="13009">ATTGGAAHAVTQDVVVLEEKDDKFDWLSENLPRILDEAQEEDGQVLIFVNQKSGASELAVAVREFMSLPCEALHGDSDQNERMKIMADFRSRKTKVLVATDVASRGLDIPSVKEVICY</sequence>
<accession>A0A7J6T0J4</accession>
<evidence type="ECO:0000313" key="3">
    <source>
        <dbReference type="Proteomes" id="UP000553632"/>
    </source>
</evidence>
<protein>
    <recommendedName>
        <fullName evidence="1">Helicase C-terminal domain-containing protein</fullName>
    </recommendedName>
</protein>
<dbReference type="EMBL" id="JABANO010014796">
    <property type="protein sequence ID" value="KAF4737966.1"/>
    <property type="molecule type" value="Genomic_DNA"/>
</dbReference>
<reference evidence="2 3" key="1">
    <citation type="submission" date="2020-04" db="EMBL/GenBank/DDBJ databases">
        <title>Perkinsus olseni comparative genomics.</title>
        <authorList>
            <person name="Bogema D.R."/>
        </authorList>
    </citation>
    <scope>NUCLEOTIDE SEQUENCE [LARGE SCALE GENOMIC DNA]</scope>
    <source>
        <strain evidence="2 3">ATCC PRA-207</strain>
    </source>
</reference>
<dbReference type="InterPro" id="IPR027417">
    <property type="entry name" value="P-loop_NTPase"/>
</dbReference>
<feature type="non-terminal residue" evidence="2">
    <location>
        <position position="1"/>
    </location>
</feature>
<feature type="non-terminal residue" evidence="2">
    <location>
        <position position="118"/>
    </location>
</feature>
<proteinExistence type="predicted"/>
<dbReference type="InterPro" id="IPR001650">
    <property type="entry name" value="Helicase_C-like"/>
</dbReference>
<dbReference type="Proteomes" id="UP000553632">
    <property type="component" value="Unassembled WGS sequence"/>
</dbReference>
<dbReference type="PROSITE" id="PS51194">
    <property type="entry name" value="HELICASE_CTER"/>
    <property type="match status" value="1"/>
</dbReference>
<keyword evidence="3" id="KW-1185">Reference proteome</keyword>
<dbReference type="CDD" id="cd18787">
    <property type="entry name" value="SF2_C_DEAD"/>
    <property type="match status" value="1"/>
</dbReference>
<gene>
    <name evidence="2" type="ORF">FOZ63_020486</name>
</gene>
<feature type="domain" description="Helicase C-terminal" evidence="1">
    <location>
        <begin position="30"/>
        <end position="118"/>
    </location>
</feature>
<evidence type="ECO:0000259" key="1">
    <source>
        <dbReference type="PROSITE" id="PS51194"/>
    </source>
</evidence>
<comment type="caution">
    <text evidence="2">The sequence shown here is derived from an EMBL/GenBank/DDBJ whole genome shotgun (WGS) entry which is preliminary data.</text>
</comment>
<dbReference type="Pfam" id="PF00271">
    <property type="entry name" value="Helicase_C"/>
    <property type="match status" value="1"/>
</dbReference>